<gene>
    <name evidence="2" type="ORF">EVAR_45865_1</name>
</gene>
<feature type="region of interest" description="Disordered" evidence="1">
    <location>
        <begin position="77"/>
        <end position="98"/>
    </location>
</feature>
<evidence type="ECO:0000256" key="1">
    <source>
        <dbReference type="SAM" id="MobiDB-lite"/>
    </source>
</evidence>
<sequence>MSTSPFPKTFPKNVYHITKHYPHSRGAAGARKRGIAAEFICRSTTTAVGRRALKTEADPIRFRRRLQINYRAARNGAAQQKVAIPRARGRGGAGAKKIGLRAKEAEKKLL</sequence>
<keyword evidence="3" id="KW-1185">Reference proteome</keyword>
<comment type="caution">
    <text evidence="2">The sequence shown here is derived from an EMBL/GenBank/DDBJ whole genome shotgun (WGS) entry which is preliminary data.</text>
</comment>
<accession>A0A4C1WPG4</accession>
<protein>
    <submittedName>
        <fullName evidence="2">Uncharacterized protein</fullName>
    </submittedName>
</protein>
<evidence type="ECO:0000313" key="2">
    <source>
        <dbReference type="EMBL" id="GBP52015.1"/>
    </source>
</evidence>
<evidence type="ECO:0000313" key="3">
    <source>
        <dbReference type="Proteomes" id="UP000299102"/>
    </source>
</evidence>
<proteinExistence type="predicted"/>
<dbReference type="EMBL" id="BGZK01000593">
    <property type="protein sequence ID" value="GBP52015.1"/>
    <property type="molecule type" value="Genomic_DNA"/>
</dbReference>
<reference evidence="2 3" key="1">
    <citation type="journal article" date="2019" name="Commun. Biol.">
        <title>The bagworm genome reveals a unique fibroin gene that provides high tensile strength.</title>
        <authorList>
            <person name="Kono N."/>
            <person name="Nakamura H."/>
            <person name="Ohtoshi R."/>
            <person name="Tomita M."/>
            <person name="Numata K."/>
            <person name="Arakawa K."/>
        </authorList>
    </citation>
    <scope>NUCLEOTIDE SEQUENCE [LARGE SCALE GENOMIC DNA]</scope>
</reference>
<dbReference type="AlphaFoldDB" id="A0A4C1WPG4"/>
<dbReference type="Proteomes" id="UP000299102">
    <property type="component" value="Unassembled WGS sequence"/>
</dbReference>
<name>A0A4C1WPG4_EUMVA</name>
<organism evidence="2 3">
    <name type="scientific">Eumeta variegata</name>
    <name type="common">Bagworm moth</name>
    <name type="synonym">Eumeta japonica</name>
    <dbReference type="NCBI Taxonomy" id="151549"/>
    <lineage>
        <taxon>Eukaryota</taxon>
        <taxon>Metazoa</taxon>
        <taxon>Ecdysozoa</taxon>
        <taxon>Arthropoda</taxon>
        <taxon>Hexapoda</taxon>
        <taxon>Insecta</taxon>
        <taxon>Pterygota</taxon>
        <taxon>Neoptera</taxon>
        <taxon>Endopterygota</taxon>
        <taxon>Lepidoptera</taxon>
        <taxon>Glossata</taxon>
        <taxon>Ditrysia</taxon>
        <taxon>Tineoidea</taxon>
        <taxon>Psychidae</taxon>
        <taxon>Oiketicinae</taxon>
        <taxon>Eumeta</taxon>
    </lineage>
</organism>